<evidence type="ECO:0000313" key="21">
    <source>
        <dbReference type="EMBL" id="CAL4106277.1"/>
    </source>
</evidence>
<evidence type="ECO:0000256" key="8">
    <source>
        <dbReference type="ARBA" id="ARBA00023049"/>
    </source>
</evidence>
<feature type="binding site" evidence="15">
    <location>
        <position position="537"/>
    </location>
    <ligand>
        <name>chloride</name>
        <dbReference type="ChEBI" id="CHEBI:17996"/>
        <label>1</label>
    </ligand>
</feature>
<evidence type="ECO:0000256" key="10">
    <source>
        <dbReference type="ARBA" id="ARBA00023180"/>
    </source>
</evidence>
<dbReference type="CDD" id="cd06461">
    <property type="entry name" value="M2_ACE"/>
    <property type="match status" value="1"/>
</dbReference>
<evidence type="ECO:0000256" key="1">
    <source>
        <dbReference type="ARBA" id="ARBA00008139"/>
    </source>
</evidence>
<dbReference type="GO" id="GO:0008241">
    <property type="term" value="F:peptidyl-dipeptidase activity"/>
    <property type="evidence" value="ECO:0007669"/>
    <property type="project" value="UniProtKB-EC"/>
</dbReference>
<evidence type="ECO:0000256" key="20">
    <source>
        <dbReference type="RuleBase" id="RU361144"/>
    </source>
</evidence>
<comment type="caution">
    <text evidence="21">The sequence shown here is derived from an EMBL/GenBank/DDBJ whole genome shotgun (WGS) entry which is preliminary data.</text>
</comment>
<evidence type="ECO:0000256" key="13">
    <source>
        <dbReference type="PIRSR" id="PIRSR601548-1"/>
    </source>
</evidence>
<feature type="binding site" evidence="15">
    <location>
        <position position="240"/>
    </location>
    <ligand>
        <name>chloride</name>
        <dbReference type="ChEBI" id="CHEBI:17996"/>
        <label>1</label>
    </ligand>
</feature>
<evidence type="ECO:0000256" key="18">
    <source>
        <dbReference type="PIRSR" id="PIRSR601548-8"/>
    </source>
</evidence>
<comment type="similarity">
    <text evidence="1 19 20">Belongs to the peptidase M2 family.</text>
</comment>
<dbReference type="GO" id="GO:0006508">
    <property type="term" value="P:proteolysis"/>
    <property type="evidence" value="ECO:0007669"/>
    <property type="project" value="UniProtKB-KW"/>
</dbReference>
<dbReference type="EC" id="3.4.-.-" evidence="20"/>
<keyword evidence="8 20" id="KW-0482">Metalloprotease</keyword>
<evidence type="ECO:0000256" key="4">
    <source>
        <dbReference type="ARBA" id="ARBA00022723"/>
    </source>
</evidence>
<feature type="active site" description="Proton acceptor 2" evidence="14">
    <location>
        <position position="399"/>
    </location>
</feature>
<feature type="binding site" evidence="16">
    <location>
        <position position="402"/>
    </location>
    <ligand>
        <name>Zn(2+)</name>
        <dbReference type="ChEBI" id="CHEBI:29105"/>
        <label>1</label>
        <note>catalytic</note>
    </ligand>
</feature>
<reference evidence="21 22" key="1">
    <citation type="submission" date="2024-05" db="EMBL/GenBank/DDBJ databases">
        <authorList>
            <person name="Wallberg A."/>
        </authorList>
    </citation>
    <scope>NUCLEOTIDE SEQUENCE [LARGE SCALE GENOMIC DNA]</scope>
</reference>
<sequence length="676" mass="78222">SLIVVVVRCGGTTMLSPPIMLVSSALALLLLGAVTTTTASSVAEVRAVTTEEEARHLMEELDSRGSLECTASVKASWAYQSDITDEHKRAQLAAQIKHSEWAREKWERVRAVPKSTWEKFQDEDLKRKFKFMSILGISALDNDEFTKYNTLITKMQETYSTAKICDFRNTEKCDLALEPDLTRIFRESRDYEELEHVWKTWRDNTGKLMRDDYKQFVHLANKAADRNDFDNMGEMWTYGYETDDFKEEMEKLWEQLKPLYQQVHAYVRRKLIEAYGDDRISKKGPIPAHLLGNMWSQTWGQIKDLTIPFPEKTSVDVTPNMVKQKYTPKKMFELSDEFFTSLNLTAMPDKFWDHSIIEKPEGRELTCHASAWDFCNGQDFRIKQCTDVTMTDLITVHHEMGHVQYFLQYQNQPQIFREGANPGFHEAVGDVLALSVATPKHLKKIGLLQEVHNDEEADINFLMSMALDKIVFLPFGYLMDRWRWDIFSGETDMKDRNCHWWDLRYKIQGIKPPVQRSEEDFDPGAKYHIPANVPYIRYFVSFVIQFQFHKSLCILANEYDQNDPVKPLHRCDIYQSTKAGNALGDMLKLGASKPWPEAMKALTGGDKMDAEVIREYFMPLEKWLIKENKKHGAFIGWEKDDDEEYCIPASDTSGGSTNTVHMLLILPLLCTLFSSL</sequence>
<dbReference type="SUPFAM" id="SSF55486">
    <property type="entry name" value="Metalloproteases ('zincins'), catalytic domain"/>
    <property type="match status" value="1"/>
</dbReference>
<feature type="binding site" evidence="18">
    <location>
        <position position="426"/>
    </location>
    <ligand>
        <name>Zn(2+)</name>
        <dbReference type="ChEBI" id="CHEBI:29105"/>
        <label>2</label>
        <note>catalytic</note>
    </ligand>
</feature>
<evidence type="ECO:0000256" key="16">
    <source>
        <dbReference type="PIRSR" id="PIRSR601548-3"/>
    </source>
</evidence>
<dbReference type="PANTHER" id="PTHR10514:SF27">
    <property type="entry name" value="ANGIOTENSIN-CONVERTING ENZYME"/>
    <property type="match status" value="1"/>
</dbReference>
<feature type="binding site" evidence="18">
    <location>
        <position position="402"/>
    </location>
    <ligand>
        <name>Zn(2+)</name>
        <dbReference type="ChEBI" id="CHEBI:29105"/>
        <label>2</label>
        <note>catalytic</note>
    </ligand>
</feature>
<evidence type="ECO:0000256" key="7">
    <source>
        <dbReference type="ARBA" id="ARBA00022833"/>
    </source>
</evidence>
<evidence type="ECO:0000256" key="3">
    <source>
        <dbReference type="ARBA" id="ARBA00022670"/>
    </source>
</evidence>
<dbReference type="GO" id="GO:0008237">
    <property type="term" value="F:metallopeptidase activity"/>
    <property type="evidence" value="ECO:0007669"/>
    <property type="project" value="UniProtKB-KW"/>
</dbReference>
<evidence type="ECO:0000313" key="22">
    <source>
        <dbReference type="Proteomes" id="UP001497623"/>
    </source>
</evidence>
<dbReference type="GO" id="GO:0046872">
    <property type="term" value="F:metal ion binding"/>
    <property type="evidence" value="ECO:0007669"/>
    <property type="project" value="UniProtKB-KW"/>
</dbReference>
<feature type="disulfide bond" evidence="17 19">
    <location>
        <begin position="367"/>
        <end position="385"/>
    </location>
</feature>
<dbReference type="PANTHER" id="PTHR10514">
    <property type="entry name" value="ANGIOTENSIN-CONVERTING ENZYME"/>
    <property type="match status" value="1"/>
</dbReference>
<evidence type="ECO:0000256" key="9">
    <source>
        <dbReference type="ARBA" id="ARBA00023157"/>
    </source>
</evidence>
<feature type="binding site" evidence="16">
    <location>
        <position position="426"/>
    </location>
    <ligand>
        <name>Zn(2+)</name>
        <dbReference type="ChEBI" id="CHEBI:29105"/>
        <label>1</label>
        <note>catalytic</note>
    </ligand>
</feature>
<dbReference type="FunFam" id="1.10.1370.30:FF:000004">
    <property type="entry name" value="Angiotensin-converting enzyme"/>
    <property type="match status" value="1"/>
</dbReference>
<proteinExistence type="inferred from homology"/>
<keyword evidence="9 17" id="KW-1015">Disulfide bond</keyword>
<keyword evidence="2 20" id="KW-0121">Carboxypeptidase</keyword>
<evidence type="ECO:0000256" key="15">
    <source>
        <dbReference type="PIRSR" id="PIRSR601548-2"/>
    </source>
</evidence>
<feature type="binding site" evidence="16">
    <location>
        <position position="398"/>
    </location>
    <ligand>
        <name>Zn(2+)</name>
        <dbReference type="ChEBI" id="CHEBI:29105"/>
        <label>1</label>
        <note>catalytic</note>
    </ligand>
</feature>
<dbReference type="Gene3D" id="1.10.1370.30">
    <property type="match status" value="1"/>
</dbReference>
<dbReference type="PROSITE" id="PS52011">
    <property type="entry name" value="PEPTIDASE_M2"/>
    <property type="match status" value="1"/>
</dbReference>
<accession>A0AAV2R0B5</accession>
<dbReference type="AlphaFoldDB" id="A0AAV2R0B5"/>
<feature type="binding site" evidence="18">
    <location>
        <position position="398"/>
    </location>
    <ligand>
        <name>Zn(2+)</name>
        <dbReference type="ChEBI" id="CHEBI:29105"/>
        <label>2</label>
        <note>catalytic</note>
    </ligand>
</feature>
<keyword evidence="3 20" id="KW-0645">Protease</keyword>
<evidence type="ECO:0000256" key="14">
    <source>
        <dbReference type="PIRSR" id="PIRSR601548-11"/>
    </source>
</evidence>
<organism evidence="21 22">
    <name type="scientific">Meganyctiphanes norvegica</name>
    <name type="common">Northern krill</name>
    <name type="synonym">Thysanopoda norvegica</name>
    <dbReference type="NCBI Taxonomy" id="48144"/>
    <lineage>
        <taxon>Eukaryota</taxon>
        <taxon>Metazoa</taxon>
        <taxon>Ecdysozoa</taxon>
        <taxon>Arthropoda</taxon>
        <taxon>Crustacea</taxon>
        <taxon>Multicrustacea</taxon>
        <taxon>Malacostraca</taxon>
        <taxon>Eumalacostraca</taxon>
        <taxon>Eucarida</taxon>
        <taxon>Euphausiacea</taxon>
        <taxon>Euphausiidae</taxon>
        <taxon>Meganyctiphanes</taxon>
    </lineage>
</organism>
<evidence type="ECO:0000256" key="12">
    <source>
        <dbReference type="ARBA" id="ARBA00039858"/>
    </source>
</evidence>
<evidence type="ECO:0000256" key="17">
    <source>
        <dbReference type="PIRSR" id="PIRSR601548-4"/>
    </source>
</evidence>
<evidence type="ECO:0000256" key="2">
    <source>
        <dbReference type="ARBA" id="ARBA00022645"/>
    </source>
</evidence>
<keyword evidence="4 16" id="KW-0479">Metal-binding</keyword>
<evidence type="ECO:0000256" key="19">
    <source>
        <dbReference type="PROSITE-ProRule" id="PRU01355"/>
    </source>
</evidence>
<evidence type="ECO:0000256" key="6">
    <source>
        <dbReference type="ARBA" id="ARBA00022801"/>
    </source>
</evidence>
<dbReference type="GO" id="GO:0005886">
    <property type="term" value="C:plasma membrane"/>
    <property type="evidence" value="ECO:0007669"/>
    <property type="project" value="TreeGrafter"/>
</dbReference>
<gene>
    <name evidence="21" type="ORF">MNOR_LOCUS18299</name>
</gene>
<dbReference type="EMBL" id="CAXKWB010013013">
    <property type="protein sequence ID" value="CAL4106277.1"/>
    <property type="molecule type" value="Genomic_DNA"/>
</dbReference>
<dbReference type="Proteomes" id="UP001497623">
    <property type="component" value="Unassembled WGS sequence"/>
</dbReference>
<keyword evidence="22" id="KW-1185">Reference proteome</keyword>
<keyword evidence="7 16" id="KW-0862">Zinc</keyword>
<dbReference type="Pfam" id="PF01401">
    <property type="entry name" value="Peptidase_M2"/>
    <property type="match status" value="1"/>
</dbReference>
<feature type="active site" description="Proton donor 2" evidence="14">
    <location>
        <position position="528"/>
    </location>
</feature>
<comment type="catalytic activity">
    <reaction evidence="11">
        <text>Release of a C-terminal dipeptide, oligopeptide-|-Xaa-Yaa, when Xaa is not Pro, and Yaa is neither Asp nor Glu. Thus, conversion of angiotensin I to angiotensin II, with increase in vasoconstrictor activity, but no action on angiotensin II.</text>
        <dbReference type="EC" id="3.4.15.1"/>
    </reaction>
</comment>
<evidence type="ECO:0000256" key="5">
    <source>
        <dbReference type="ARBA" id="ARBA00022729"/>
    </source>
</evidence>
<feature type="disulfide bond" evidence="17 19">
    <location>
        <begin position="553"/>
        <end position="571"/>
    </location>
</feature>
<feature type="active site" description="Proton donor 1" evidence="13">
    <location>
        <position position="528"/>
    </location>
</feature>
<evidence type="ECO:0000256" key="11">
    <source>
        <dbReference type="ARBA" id="ARBA00036868"/>
    </source>
</evidence>
<protein>
    <recommendedName>
        <fullName evidence="12 20">Angiotensin-converting enzyme</fullName>
        <ecNumber evidence="20">3.4.-.-</ecNumber>
    </recommendedName>
</protein>
<keyword evidence="5" id="KW-0732">Signal</keyword>
<name>A0AAV2R0B5_MEGNR</name>
<keyword evidence="10 20" id="KW-0325">Glycoprotein</keyword>
<feature type="non-terminal residue" evidence="21">
    <location>
        <position position="1"/>
    </location>
</feature>
<feature type="disulfide bond" evidence="17 19">
    <location>
        <begin position="165"/>
        <end position="173"/>
    </location>
</feature>
<comment type="cofactor">
    <cofactor evidence="20">
        <name>Zn(2+)</name>
        <dbReference type="ChEBI" id="CHEBI:29105"/>
    </cofactor>
    <text evidence="20">Binds 1 zinc ion per subunit.</text>
</comment>
<dbReference type="PRINTS" id="PR00791">
    <property type="entry name" value="PEPDIPTASEA"/>
</dbReference>
<keyword evidence="6 20" id="KW-0378">Hydrolase</keyword>
<feature type="active site" description="Proton acceptor 1" evidence="13">
    <location>
        <position position="399"/>
    </location>
</feature>
<dbReference type="InterPro" id="IPR001548">
    <property type="entry name" value="Peptidase_M2"/>
</dbReference>
<dbReference type="GO" id="GO:0004180">
    <property type="term" value="F:carboxypeptidase activity"/>
    <property type="evidence" value="ECO:0007669"/>
    <property type="project" value="UniProtKB-KW"/>
</dbReference>